<dbReference type="PATRIC" id="fig|1265819.5.peg.1871"/>
<evidence type="ECO:0000313" key="3">
    <source>
        <dbReference type="Proteomes" id="UP000019253"/>
    </source>
</evidence>
<dbReference type="InterPro" id="IPR014710">
    <property type="entry name" value="RmlC-like_jellyroll"/>
</dbReference>
<dbReference type="STRING" id="1265819.PGRAN_09381"/>
<reference evidence="2 3" key="1">
    <citation type="journal article" date="2014" name="Int. J. Syst. Evol. Microbiol.">
        <title>Listeria floridensis sp. nov., Listeria aquatica sp. nov., Listeria cornellensis sp. nov., Listeria riparia sp. nov. and Listeria grandensis sp. nov., from agricultural and natural environments.</title>
        <authorList>
            <person name="den Bakker H.C."/>
            <person name="Warchocki S."/>
            <person name="Wright E.M."/>
            <person name="Allred A.F."/>
            <person name="Ahlstrom C."/>
            <person name="Manuel C.S."/>
            <person name="Stasiewicz M.J."/>
            <person name="Burrell A."/>
            <person name="Roof S."/>
            <person name="Strawn L."/>
            <person name="Fortes E.D."/>
            <person name="Nightingale K.K."/>
            <person name="Kephart D."/>
            <person name="Wiedmann M."/>
        </authorList>
    </citation>
    <scope>NUCLEOTIDE SEQUENCE [LARGE SCALE GENOMIC DNA]</scope>
    <source>
        <strain evidence="3">FSL F6-971</strain>
    </source>
</reference>
<dbReference type="InterPro" id="IPR018490">
    <property type="entry name" value="cNMP-bd_dom_sf"/>
</dbReference>
<proteinExistence type="predicted"/>
<dbReference type="AlphaFoldDB" id="W7BS89"/>
<dbReference type="SUPFAM" id="SSF51206">
    <property type="entry name" value="cAMP-binding domain-like"/>
    <property type="match status" value="1"/>
</dbReference>
<sequence length="143" mass="17290">MYSESFFPNIKEKIDAMQLLRSDPDFHESCYEKRIKKGEVLTRKIINNNLFFIEAGVMKFSYAKDQAFIFQHFLEPTEFLRLTEYEAELPMEYRYEAITDIVGWVIDFPFFERVLAKEDPHNFILMQHFLRTRKKIFPSFYSS</sequence>
<protein>
    <recommendedName>
        <fullName evidence="4">Cyclic nucleotide-binding domain-containing protein</fullName>
    </recommendedName>
</protein>
<name>W7BS89_9LIST</name>
<gene>
    <name evidence="2" type="ORF">PGRAN_09381</name>
</gene>
<evidence type="ECO:0008006" key="4">
    <source>
        <dbReference type="Google" id="ProtNLM"/>
    </source>
</evidence>
<accession>W7BS89</accession>
<evidence type="ECO:0000256" key="1">
    <source>
        <dbReference type="ARBA" id="ARBA00023159"/>
    </source>
</evidence>
<keyword evidence="3" id="KW-1185">Reference proteome</keyword>
<keyword evidence="1" id="KW-0010">Activator</keyword>
<organism evidence="2 3">
    <name type="scientific">Listeria grandensis FSL F6-0971</name>
    <dbReference type="NCBI Taxonomy" id="1265819"/>
    <lineage>
        <taxon>Bacteria</taxon>
        <taxon>Bacillati</taxon>
        <taxon>Bacillota</taxon>
        <taxon>Bacilli</taxon>
        <taxon>Bacillales</taxon>
        <taxon>Listeriaceae</taxon>
        <taxon>Listeria</taxon>
    </lineage>
</organism>
<dbReference type="Proteomes" id="UP000019253">
    <property type="component" value="Unassembled WGS sequence"/>
</dbReference>
<comment type="caution">
    <text evidence="2">The sequence shown here is derived from an EMBL/GenBank/DDBJ whole genome shotgun (WGS) entry which is preliminary data.</text>
</comment>
<dbReference type="Gene3D" id="2.60.120.10">
    <property type="entry name" value="Jelly Rolls"/>
    <property type="match status" value="1"/>
</dbReference>
<evidence type="ECO:0000313" key="2">
    <source>
        <dbReference type="EMBL" id="EUJ23133.1"/>
    </source>
</evidence>
<dbReference type="EMBL" id="AODD01000013">
    <property type="protein sequence ID" value="EUJ23133.1"/>
    <property type="molecule type" value="Genomic_DNA"/>
</dbReference>